<feature type="transmembrane region" description="Helical" evidence="9">
    <location>
        <begin position="126"/>
        <end position="147"/>
    </location>
</feature>
<dbReference type="PANTHER" id="PTHR43386:SF1">
    <property type="entry name" value="D,D-DIPEPTIDE TRANSPORT SYSTEM PERMEASE PROTEIN DDPC-RELATED"/>
    <property type="match status" value="1"/>
</dbReference>
<feature type="transmembrane region" description="Helical" evidence="9">
    <location>
        <begin position="153"/>
        <end position="179"/>
    </location>
</feature>
<keyword evidence="4 9" id="KW-0812">Transmembrane</keyword>
<feature type="domain" description="ABC transmembrane type-1" evidence="11">
    <location>
        <begin position="87"/>
        <end position="276"/>
    </location>
</feature>
<keyword evidence="8 9" id="KW-0472">Membrane</keyword>
<evidence type="ECO:0000256" key="8">
    <source>
        <dbReference type="ARBA" id="ARBA00023136"/>
    </source>
</evidence>
<dbReference type="Proteomes" id="UP000289708">
    <property type="component" value="Unassembled WGS sequence"/>
</dbReference>
<keyword evidence="5" id="KW-0571">Peptide transport</keyword>
<organism evidence="12 13">
    <name type="scientific">Hansschlegelia zhihuaiae</name>
    <dbReference type="NCBI Taxonomy" id="405005"/>
    <lineage>
        <taxon>Bacteria</taxon>
        <taxon>Pseudomonadati</taxon>
        <taxon>Pseudomonadota</taxon>
        <taxon>Alphaproteobacteria</taxon>
        <taxon>Hyphomicrobiales</taxon>
        <taxon>Methylopilaceae</taxon>
        <taxon>Hansschlegelia</taxon>
    </lineage>
</organism>
<evidence type="ECO:0000256" key="10">
    <source>
        <dbReference type="SAM" id="MobiDB-lite"/>
    </source>
</evidence>
<feature type="transmembrane region" description="Helical" evidence="9">
    <location>
        <begin position="200"/>
        <end position="221"/>
    </location>
</feature>
<dbReference type="GO" id="GO:0015833">
    <property type="term" value="P:peptide transport"/>
    <property type="evidence" value="ECO:0007669"/>
    <property type="project" value="UniProtKB-KW"/>
</dbReference>
<feature type="region of interest" description="Disordered" evidence="10">
    <location>
        <begin position="285"/>
        <end position="315"/>
    </location>
</feature>
<dbReference type="EMBL" id="RYFI01000004">
    <property type="protein sequence ID" value="RXF74493.1"/>
    <property type="molecule type" value="Genomic_DNA"/>
</dbReference>
<dbReference type="SUPFAM" id="SSF161098">
    <property type="entry name" value="MetI-like"/>
    <property type="match status" value="1"/>
</dbReference>
<dbReference type="Pfam" id="PF00528">
    <property type="entry name" value="BPD_transp_1"/>
    <property type="match status" value="1"/>
</dbReference>
<dbReference type="GO" id="GO:0015031">
    <property type="term" value="P:protein transport"/>
    <property type="evidence" value="ECO:0007669"/>
    <property type="project" value="UniProtKB-KW"/>
</dbReference>
<evidence type="ECO:0000313" key="12">
    <source>
        <dbReference type="EMBL" id="RXF74493.1"/>
    </source>
</evidence>
<keyword evidence="2 9" id="KW-0813">Transport</keyword>
<feature type="non-terminal residue" evidence="12">
    <location>
        <position position="315"/>
    </location>
</feature>
<keyword evidence="3" id="KW-1003">Cell membrane</keyword>
<dbReference type="InterPro" id="IPR050366">
    <property type="entry name" value="BP-dependent_transpt_permease"/>
</dbReference>
<dbReference type="Gene3D" id="1.10.3720.10">
    <property type="entry name" value="MetI-like"/>
    <property type="match status" value="1"/>
</dbReference>
<dbReference type="CDD" id="cd06261">
    <property type="entry name" value="TM_PBP2"/>
    <property type="match status" value="1"/>
</dbReference>
<dbReference type="InterPro" id="IPR000515">
    <property type="entry name" value="MetI-like"/>
</dbReference>
<comment type="similarity">
    <text evidence="9">Belongs to the binding-protein-dependent transport system permease family.</text>
</comment>
<feature type="transmembrane region" description="Helical" evidence="9">
    <location>
        <begin position="25"/>
        <end position="46"/>
    </location>
</feature>
<feature type="transmembrane region" description="Helical" evidence="9">
    <location>
        <begin position="89"/>
        <end position="114"/>
    </location>
</feature>
<keyword evidence="7 9" id="KW-1133">Transmembrane helix</keyword>
<evidence type="ECO:0000313" key="13">
    <source>
        <dbReference type="Proteomes" id="UP000289708"/>
    </source>
</evidence>
<sequence length="315" mass="31744">MTAAGAIAGAVGRERAVGRLIRQPLAAAGLAIVAAFLFVAIAAPILPIPAPDLAAPAERLHPPLSGQGLLGTDQLGRDVLSRVIWGLRVSLAVGAAATLAAAFVGSTIGLVAAFYGRLVDGALMRLVDVLMAFPYLLLALAVVAALGPGLTNAALAIAIVNVPFFARAVRGAALGVVGRDYVDAARMAGLSDLRILATEILPNVAPLIVVTAATTMGWMILETAGLSFLGLGAQPPQADLGSMLGDGRKVLASAPHVAAAPGVATFLLVVGLNLLGDGLRDLLDPRMADGRDAPGPATRVEREAQDGGAASHLSP</sequence>
<evidence type="ECO:0000256" key="2">
    <source>
        <dbReference type="ARBA" id="ARBA00022448"/>
    </source>
</evidence>
<dbReference type="RefSeq" id="WP_164919514.1">
    <property type="nucleotide sequence ID" value="NZ_RYFI01000004.1"/>
</dbReference>
<evidence type="ECO:0000256" key="4">
    <source>
        <dbReference type="ARBA" id="ARBA00022692"/>
    </source>
</evidence>
<feature type="transmembrane region" description="Helical" evidence="9">
    <location>
        <begin position="257"/>
        <end position="276"/>
    </location>
</feature>
<name>A0A4Q0MLS2_9HYPH</name>
<dbReference type="PANTHER" id="PTHR43386">
    <property type="entry name" value="OLIGOPEPTIDE TRANSPORT SYSTEM PERMEASE PROTEIN APPC"/>
    <property type="match status" value="1"/>
</dbReference>
<dbReference type="GO" id="GO:0055085">
    <property type="term" value="P:transmembrane transport"/>
    <property type="evidence" value="ECO:0007669"/>
    <property type="project" value="InterPro"/>
</dbReference>
<evidence type="ECO:0000256" key="5">
    <source>
        <dbReference type="ARBA" id="ARBA00022856"/>
    </source>
</evidence>
<evidence type="ECO:0000256" key="7">
    <source>
        <dbReference type="ARBA" id="ARBA00022989"/>
    </source>
</evidence>
<evidence type="ECO:0000256" key="3">
    <source>
        <dbReference type="ARBA" id="ARBA00022475"/>
    </source>
</evidence>
<dbReference type="GO" id="GO:0005886">
    <property type="term" value="C:plasma membrane"/>
    <property type="evidence" value="ECO:0007669"/>
    <property type="project" value="UniProtKB-SubCell"/>
</dbReference>
<accession>A0A4Q0MLS2</accession>
<reference evidence="12 13" key="1">
    <citation type="submission" date="2018-12" db="EMBL/GenBank/DDBJ databases">
        <title>bacterium Hansschlegelia zhihuaiae S113.</title>
        <authorList>
            <person name="He J."/>
        </authorList>
    </citation>
    <scope>NUCLEOTIDE SEQUENCE [LARGE SCALE GENOMIC DNA]</scope>
    <source>
        <strain evidence="12 13">S 113</strain>
    </source>
</reference>
<evidence type="ECO:0000256" key="1">
    <source>
        <dbReference type="ARBA" id="ARBA00004651"/>
    </source>
</evidence>
<comment type="caution">
    <text evidence="12">The sequence shown here is derived from an EMBL/GenBank/DDBJ whole genome shotgun (WGS) entry which is preliminary data.</text>
</comment>
<keyword evidence="13" id="KW-1185">Reference proteome</keyword>
<keyword evidence="6" id="KW-0653">Protein transport</keyword>
<evidence type="ECO:0000259" key="11">
    <source>
        <dbReference type="PROSITE" id="PS50928"/>
    </source>
</evidence>
<evidence type="ECO:0000256" key="9">
    <source>
        <dbReference type="RuleBase" id="RU363032"/>
    </source>
</evidence>
<comment type="subcellular location">
    <subcellularLocation>
        <location evidence="1 9">Cell membrane</location>
        <topology evidence="1 9">Multi-pass membrane protein</topology>
    </subcellularLocation>
</comment>
<protein>
    <submittedName>
        <fullName evidence="12">ABC transporter permease</fullName>
    </submittedName>
</protein>
<dbReference type="InterPro" id="IPR035906">
    <property type="entry name" value="MetI-like_sf"/>
</dbReference>
<evidence type="ECO:0000256" key="6">
    <source>
        <dbReference type="ARBA" id="ARBA00022927"/>
    </source>
</evidence>
<dbReference type="AlphaFoldDB" id="A0A4Q0MLS2"/>
<gene>
    <name evidence="12" type="ORF">EK403_06450</name>
</gene>
<dbReference type="PROSITE" id="PS50928">
    <property type="entry name" value="ABC_TM1"/>
    <property type="match status" value="1"/>
</dbReference>
<proteinExistence type="inferred from homology"/>